<dbReference type="Proteomes" id="UP000315295">
    <property type="component" value="Unassembled WGS sequence"/>
</dbReference>
<dbReference type="EMBL" id="VIEB01000152">
    <property type="protein sequence ID" value="TQE03632.1"/>
    <property type="molecule type" value="Genomic_DNA"/>
</dbReference>
<dbReference type="AlphaFoldDB" id="A0A540MXW5"/>
<reference evidence="1 2" key="1">
    <citation type="journal article" date="2019" name="G3 (Bethesda)">
        <title>Sequencing of a Wild Apple (Malus baccata) Genome Unravels the Differences Between Cultivated and Wild Apple Species Regarding Disease Resistance and Cold Tolerance.</title>
        <authorList>
            <person name="Chen X."/>
        </authorList>
    </citation>
    <scope>NUCLEOTIDE SEQUENCE [LARGE SCALE GENOMIC DNA]</scope>
    <source>
        <strain evidence="2">cv. Shandingzi</strain>
        <tissue evidence="1">Leaves</tissue>
    </source>
</reference>
<dbReference type="STRING" id="106549.A0A540MXW5"/>
<keyword evidence="2" id="KW-1185">Reference proteome</keyword>
<organism evidence="1 2">
    <name type="scientific">Malus baccata</name>
    <name type="common">Siberian crab apple</name>
    <name type="synonym">Pyrus baccata</name>
    <dbReference type="NCBI Taxonomy" id="106549"/>
    <lineage>
        <taxon>Eukaryota</taxon>
        <taxon>Viridiplantae</taxon>
        <taxon>Streptophyta</taxon>
        <taxon>Embryophyta</taxon>
        <taxon>Tracheophyta</taxon>
        <taxon>Spermatophyta</taxon>
        <taxon>Magnoliopsida</taxon>
        <taxon>eudicotyledons</taxon>
        <taxon>Gunneridae</taxon>
        <taxon>Pentapetalae</taxon>
        <taxon>rosids</taxon>
        <taxon>fabids</taxon>
        <taxon>Rosales</taxon>
        <taxon>Rosaceae</taxon>
        <taxon>Amygdaloideae</taxon>
        <taxon>Maleae</taxon>
        <taxon>Malus</taxon>
    </lineage>
</organism>
<accession>A0A540MXW5</accession>
<protein>
    <submittedName>
        <fullName evidence="1">Uncharacterized protein</fullName>
    </submittedName>
</protein>
<evidence type="ECO:0000313" key="1">
    <source>
        <dbReference type="EMBL" id="TQE03632.1"/>
    </source>
</evidence>
<name>A0A540MXW5_MALBA</name>
<evidence type="ECO:0000313" key="2">
    <source>
        <dbReference type="Proteomes" id="UP000315295"/>
    </source>
</evidence>
<comment type="caution">
    <text evidence="1">The sequence shown here is derived from an EMBL/GenBank/DDBJ whole genome shotgun (WGS) entry which is preliminary data.</text>
</comment>
<proteinExistence type="predicted"/>
<sequence length="56" mass="5955">MTADKMAEVTVRVLCAGMSVTMSSLTEFAFASAEGYAELVNQWDRDKAKPGAAAIL</sequence>
<gene>
    <name evidence="1" type="ORF">C1H46_010763</name>
</gene>